<gene>
    <name evidence="1" type="ORF">ZIOFF_023564</name>
</gene>
<dbReference type="EMBL" id="JACMSC010000007">
    <property type="protein sequence ID" value="KAG6513251.1"/>
    <property type="molecule type" value="Genomic_DNA"/>
</dbReference>
<protein>
    <submittedName>
        <fullName evidence="1">Uncharacterized protein</fullName>
    </submittedName>
</protein>
<organism evidence="1 2">
    <name type="scientific">Zingiber officinale</name>
    <name type="common">Ginger</name>
    <name type="synonym">Amomum zingiber</name>
    <dbReference type="NCBI Taxonomy" id="94328"/>
    <lineage>
        <taxon>Eukaryota</taxon>
        <taxon>Viridiplantae</taxon>
        <taxon>Streptophyta</taxon>
        <taxon>Embryophyta</taxon>
        <taxon>Tracheophyta</taxon>
        <taxon>Spermatophyta</taxon>
        <taxon>Magnoliopsida</taxon>
        <taxon>Liliopsida</taxon>
        <taxon>Zingiberales</taxon>
        <taxon>Zingiberaceae</taxon>
        <taxon>Zingiber</taxon>
    </lineage>
</organism>
<evidence type="ECO:0000313" key="2">
    <source>
        <dbReference type="Proteomes" id="UP000734854"/>
    </source>
</evidence>
<sequence>MFAGMVTTAIISAWSLKNLHGSIQQASTADGKVIIALSAGPWDALFGKGILPAFALASRIAFDSLTELAKQR</sequence>
<dbReference type="AlphaFoldDB" id="A0A8J5GZA0"/>
<accession>A0A8J5GZA0</accession>
<dbReference type="Proteomes" id="UP000734854">
    <property type="component" value="Unassembled WGS sequence"/>
</dbReference>
<reference evidence="1 2" key="1">
    <citation type="submission" date="2020-08" db="EMBL/GenBank/DDBJ databases">
        <title>Plant Genome Project.</title>
        <authorList>
            <person name="Zhang R.-G."/>
        </authorList>
    </citation>
    <scope>NUCLEOTIDE SEQUENCE [LARGE SCALE GENOMIC DNA]</scope>
    <source>
        <tissue evidence="1">Rhizome</tissue>
    </source>
</reference>
<comment type="caution">
    <text evidence="1">The sequence shown here is derived from an EMBL/GenBank/DDBJ whole genome shotgun (WGS) entry which is preliminary data.</text>
</comment>
<name>A0A8J5GZA0_ZINOF</name>
<keyword evidence="2" id="KW-1185">Reference proteome</keyword>
<proteinExistence type="predicted"/>
<evidence type="ECO:0000313" key="1">
    <source>
        <dbReference type="EMBL" id="KAG6513251.1"/>
    </source>
</evidence>